<organism evidence="2">
    <name type="scientific">viral metagenome</name>
    <dbReference type="NCBI Taxonomy" id="1070528"/>
    <lineage>
        <taxon>unclassified sequences</taxon>
        <taxon>metagenomes</taxon>
        <taxon>organismal metagenomes</taxon>
    </lineage>
</organism>
<evidence type="ECO:0000313" key="2">
    <source>
        <dbReference type="EMBL" id="QHU13150.1"/>
    </source>
</evidence>
<dbReference type="AlphaFoldDB" id="A0A6C0K8L7"/>
<protein>
    <submittedName>
        <fullName evidence="2">Uncharacterized protein</fullName>
    </submittedName>
</protein>
<reference evidence="2" key="1">
    <citation type="journal article" date="2020" name="Nature">
        <title>Giant virus diversity and host interactions through global metagenomics.</title>
        <authorList>
            <person name="Schulz F."/>
            <person name="Roux S."/>
            <person name="Paez-Espino D."/>
            <person name="Jungbluth S."/>
            <person name="Walsh D.A."/>
            <person name="Denef V.J."/>
            <person name="McMahon K.D."/>
            <person name="Konstantinidis K.T."/>
            <person name="Eloe-Fadrosh E.A."/>
            <person name="Kyrpides N.C."/>
            <person name="Woyke T."/>
        </authorList>
    </citation>
    <scope>NUCLEOTIDE SEQUENCE</scope>
    <source>
        <strain evidence="2">GVMAG-S-1101178-127</strain>
    </source>
</reference>
<accession>A0A6C0K8L7</accession>
<feature type="compositionally biased region" description="Low complexity" evidence="1">
    <location>
        <begin position="38"/>
        <end position="47"/>
    </location>
</feature>
<proteinExistence type="predicted"/>
<dbReference type="EMBL" id="MN740814">
    <property type="protein sequence ID" value="QHU13150.1"/>
    <property type="molecule type" value="Genomic_DNA"/>
</dbReference>
<feature type="region of interest" description="Disordered" evidence="1">
    <location>
        <begin position="29"/>
        <end position="53"/>
    </location>
</feature>
<evidence type="ECO:0000256" key="1">
    <source>
        <dbReference type="SAM" id="MobiDB-lite"/>
    </source>
</evidence>
<name>A0A6C0K8L7_9ZZZZ</name>
<sequence>MPEPESRRTALLKLKMDMVYRGIDRTKAEERFNQNVSPPTTEQTTAPAPTPAK</sequence>